<evidence type="ECO:0000313" key="2">
    <source>
        <dbReference type="Proteomes" id="UP001156702"/>
    </source>
</evidence>
<gene>
    <name evidence="1" type="ORF">GCM10007923_04280</name>
</gene>
<sequence>MSDDRRREMIAAAAVAMAQRNIAIAATRYGYVPPERHTAPVASVPASAPVTARNDVLVKEAARRRAEREAAEAAETKVSWARVVARANGTKTKDPNRLDHGWGKVVSEFNKRNGSTAAEDKPAELSGWGKVIAEMNARGGR</sequence>
<dbReference type="RefSeq" id="WP_244769581.1">
    <property type="nucleotide sequence ID" value="NZ_BSOP01000004.1"/>
</dbReference>
<protein>
    <submittedName>
        <fullName evidence="1">Uncharacterized protein</fullName>
    </submittedName>
</protein>
<keyword evidence="2" id="KW-1185">Reference proteome</keyword>
<evidence type="ECO:0000313" key="1">
    <source>
        <dbReference type="EMBL" id="GLR49223.1"/>
    </source>
</evidence>
<organism evidence="1 2">
    <name type="scientific">Shinella yambaruensis</name>
    <dbReference type="NCBI Taxonomy" id="415996"/>
    <lineage>
        <taxon>Bacteria</taxon>
        <taxon>Pseudomonadati</taxon>
        <taxon>Pseudomonadota</taxon>
        <taxon>Alphaproteobacteria</taxon>
        <taxon>Hyphomicrobiales</taxon>
        <taxon>Rhizobiaceae</taxon>
        <taxon>Shinella</taxon>
    </lineage>
</organism>
<dbReference type="EMBL" id="BSOP01000004">
    <property type="protein sequence ID" value="GLR49223.1"/>
    <property type="molecule type" value="Genomic_DNA"/>
</dbReference>
<comment type="caution">
    <text evidence="1">The sequence shown here is derived from an EMBL/GenBank/DDBJ whole genome shotgun (WGS) entry which is preliminary data.</text>
</comment>
<name>A0ABQ5Z985_9HYPH</name>
<dbReference type="Proteomes" id="UP001156702">
    <property type="component" value="Unassembled WGS sequence"/>
</dbReference>
<proteinExistence type="predicted"/>
<reference evidence="2" key="1">
    <citation type="journal article" date="2019" name="Int. J. Syst. Evol. Microbiol.">
        <title>The Global Catalogue of Microorganisms (GCM) 10K type strain sequencing project: providing services to taxonomists for standard genome sequencing and annotation.</title>
        <authorList>
            <consortium name="The Broad Institute Genomics Platform"/>
            <consortium name="The Broad Institute Genome Sequencing Center for Infectious Disease"/>
            <person name="Wu L."/>
            <person name="Ma J."/>
        </authorList>
    </citation>
    <scope>NUCLEOTIDE SEQUENCE [LARGE SCALE GENOMIC DNA]</scope>
    <source>
        <strain evidence="2">NBRC 102122</strain>
    </source>
</reference>
<accession>A0ABQ5Z985</accession>